<dbReference type="InterPro" id="IPR012349">
    <property type="entry name" value="Split_barrel_FMN-bd"/>
</dbReference>
<dbReference type="SUPFAM" id="SSF50475">
    <property type="entry name" value="FMN-binding split barrel"/>
    <property type="match status" value="1"/>
</dbReference>
<gene>
    <name evidence="3" type="ORF">EDD26_2671</name>
</gene>
<evidence type="ECO:0000313" key="4">
    <source>
        <dbReference type="Proteomes" id="UP000275456"/>
    </source>
</evidence>
<dbReference type="InterPro" id="IPR011576">
    <property type="entry name" value="Pyridox_Oxase_N"/>
</dbReference>
<accession>A0A3N2AWW5</accession>
<evidence type="ECO:0000313" key="3">
    <source>
        <dbReference type="EMBL" id="ROR67262.1"/>
    </source>
</evidence>
<dbReference type="PANTHER" id="PTHR35176">
    <property type="entry name" value="HEME OXYGENASE HI_0854-RELATED"/>
    <property type="match status" value="1"/>
</dbReference>
<dbReference type="EMBL" id="RKHJ01000001">
    <property type="protein sequence ID" value="ROR67262.1"/>
    <property type="molecule type" value="Genomic_DNA"/>
</dbReference>
<dbReference type="Pfam" id="PF01243">
    <property type="entry name" value="PNPOx_N"/>
    <property type="match status" value="1"/>
</dbReference>
<dbReference type="Gene3D" id="2.30.110.10">
    <property type="entry name" value="Electron Transport, Fmn-binding Protein, Chain A"/>
    <property type="match status" value="1"/>
</dbReference>
<reference evidence="3 4" key="1">
    <citation type="submission" date="2018-11" db="EMBL/GenBank/DDBJ databases">
        <title>Sequencing the genomes of 1000 actinobacteria strains.</title>
        <authorList>
            <person name="Klenk H.-P."/>
        </authorList>
    </citation>
    <scope>NUCLEOTIDE SEQUENCE [LARGE SCALE GENOMIC DNA]</scope>
    <source>
        <strain evidence="3 4">DSM 9580</strain>
    </source>
</reference>
<name>A0A3N2AWW5_9MICO</name>
<dbReference type="PANTHER" id="PTHR35176:SF4">
    <property type="entry name" value="PYRIDOXAMINE 5'-PHOSPHATE OXIDASE-RELATED FMN-BINDING"/>
    <property type="match status" value="1"/>
</dbReference>
<keyword evidence="4" id="KW-1185">Reference proteome</keyword>
<evidence type="ECO:0000256" key="1">
    <source>
        <dbReference type="ARBA" id="ARBA00023002"/>
    </source>
</evidence>
<dbReference type="Proteomes" id="UP000275456">
    <property type="component" value="Unassembled WGS sequence"/>
</dbReference>
<keyword evidence="1" id="KW-0560">Oxidoreductase</keyword>
<dbReference type="GO" id="GO:0016627">
    <property type="term" value="F:oxidoreductase activity, acting on the CH-CH group of donors"/>
    <property type="evidence" value="ECO:0007669"/>
    <property type="project" value="TreeGrafter"/>
</dbReference>
<organism evidence="3 4">
    <name type="scientific">Agrococcus jenensis</name>
    <dbReference type="NCBI Taxonomy" id="46353"/>
    <lineage>
        <taxon>Bacteria</taxon>
        <taxon>Bacillati</taxon>
        <taxon>Actinomycetota</taxon>
        <taxon>Actinomycetes</taxon>
        <taxon>Micrococcales</taxon>
        <taxon>Microbacteriaceae</taxon>
        <taxon>Agrococcus</taxon>
    </lineage>
</organism>
<dbReference type="GO" id="GO:0005829">
    <property type="term" value="C:cytosol"/>
    <property type="evidence" value="ECO:0007669"/>
    <property type="project" value="TreeGrafter"/>
</dbReference>
<protein>
    <submittedName>
        <fullName evidence="3">Pyridoxamine 5'-phosphate oxidase</fullName>
    </submittedName>
</protein>
<sequence length="183" mass="20236">MWVVPHSVRRMDAPLPPLPAPRRDRARLPEGYGLPADDDGLLDWADVEARLVAAKHYWISSVRPDGRPHSIPRWGVWVDGRWWYDGAPTTQHARNTQRNPAVTLTLESGTQVVIVEGTSVATGAEPDGPGERLSAAFGKYADDGYAPAPDAWSGDDGGGLRVVTPERVLAWFSFPKDVTRFRW</sequence>
<dbReference type="GO" id="GO:0070967">
    <property type="term" value="F:coenzyme F420 binding"/>
    <property type="evidence" value="ECO:0007669"/>
    <property type="project" value="TreeGrafter"/>
</dbReference>
<proteinExistence type="predicted"/>
<evidence type="ECO:0000259" key="2">
    <source>
        <dbReference type="Pfam" id="PF01243"/>
    </source>
</evidence>
<comment type="caution">
    <text evidence="3">The sequence shown here is derived from an EMBL/GenBank/DDBJ whole genome shotgun (WGS) entry which is preliminary data.</text>
</comment>
<dbReference type="InterPro" id="IPR052019">
    <property type="entry name" value="F420H2_bilvrd_red/Heme_oxyg"/>
</dbReference>
<dbReference type="AlphaFoldDB" id="A0A3N2AWW5"/>
<feature type="domain" description="Pyridoxamine 5'-phosphate oxidase N-terminal" evidence="2">
    <location>
        <begin position="51"/>
        <end position="122"/>
    </location>
</feature>